<dbReference type="PROSITE" id="PS51891">
    <property type="entry name" value="CENP_V_GFA"/>
    <property type="match status" value="1"/>
</dbReference>
<dbReference type="RefSeq" id="XP_681766.1">
    <property type="nucleotide sequence ID" value="XM_676674.2"/>
</dbReference>
<dbReference type="KEGG" id="ani:ANIA_08497"/>
<dbReference type="PANTHER" id="PTHR33337">
    <property type="entry name" value="GFA DOMAIN-CONTAINING PROTEIN"/>
    <property type="match status" value="1"/>
</dbReference>
<dbReference type="InterPro" id="IPR011057">
    <property type="entry name" value="Mss4-like_sf"/>
</dbReference>
<keyword evidence="4" id="KW-0456">Lyase</keyword>
<dbReference type="Proteomes" id="UP000000560">
    <property type="component" value="Chromosome V"/>
</dbReference>
<organism evidence="6 7">
    <name type="scientific">Emericella nidulans (strain FGSC A4 / ATCC 38163 / CBS 112.46 / NRRL 194 / M139)</name>
    <name type="common">Aspergillus nidulans</name>
    <dbReference type="NCBI Taxonomy" id="227321"/>
    <lineage>
        <taxon>Eukaryota</taxon>
        <taxon>Fungi</taxon>
        <taxon>Dikarya</taxon>
        <taxon>Ascomycota</taxon>
        <taxon>Pezizomycotina</taxon>
        <taxon>Eurotiomycetes</taxon>
        <taxon>Eurotiomycetidae</taxon>
        <taxon>Eurotiales</taxon>
        <taxon>Aspergillaceae</taxon>
        <taxon>Aspergillus</taxon>
        <taxon>Aspergillus subgen. Nidulantes</taxon>
    </lineage>
</organism>
<evidence type="ECO:0000256" key="3">
    <source>
        <dbReference type="ARBA" id="ARBA00022833"/>
    </source>
</evidence>
<reference evidence="7" key="2">
    <citation type="journal article" date="2009" name="Fungal Genet. Biol.">
        <title>The 2008 update of the Aspergillus nidulans genome annotation: a community effort.</title>
        <authorList>
            <person name="Wortman J.R."/>
            <person name="Gilsenan J.M."/>
            <person name="Joardar V."/>
            <person name="Deegan J."/>
            <person name="Clutterbuck J."/>
            <person name="Andersen M.R."/>
            <person name="Archer D."/>
            <person name="Bencina M."/>
            <person name="Braus G."/>
            <person name="Coutinho P."/>
            <person name="von Dohren H."/>
            <person name="Doonan J."/>
            <person name="Driessen A.J."/>
            <person name="Durek P."/>
            <person name="Espeso E."/>
            <person name="Fekete E."/>
            <person name="Flipphi M."/>
            <person name="Estrada C.G."/>
            <person name="Geysens S."/>
            <person name="Goldman G."/>
            <person name="de Groot P.W."/>
            <person name="Hansen K."/>
            <person name="Harris S.D."/>
            <person name="Heinekamp T."/>
            <person name="Helmstaedt K."/>
            <person name="Henrissat B."/>
            <person name="Hofmann G."/>
            <person name="Homan T."/>
            <person name="Horio T."/>
            <person name="Horiuchi H."/>
            <person name="James S."/>
            <person name="Jones M."/>
            <person name="Karaffa L."/>
            <person name="Karanyi Z."/>
            <person name="Kato M."/>
            <person name="Keller N."/>
            <person name="Kelly D.E."/>
            <person name="Kiel J.A."/>
            <person name="Kim J.M."/>
            <person name="van der Klei I.J."/>
            <person name="Klis F.M."/>
            <person name="Kovalchuk A."/>
            <person name="Krasevec N."/>
            <person name="Kubicek C.P."/>
            <person name="Liu B."/>
            <person name="Maccabe A."/>
            <person name="Meyer V."/>
            <person name="Mirabito P."/>
            <person name="Miskei M."/>
            <person name="Mos M."/>
            <person name="Mullins J."/>
            <person name="Nelson D.R."/>
            <person name="Nielsen J."/>
            <person name="Oakley B.R."/>
            <person name="Osmani S.A."/>
            <person name="Pakula T."/>
            <person name="Paszewski A."/>
            <person name="Paulsen I."/>
            <person name="Pilsyk S."/>
            <person name="Pocsi I."/>
            <person name="Punt P.J."/>
            <person name="Ram A.F."/>
            <person name="Ren Q."/>
            <person name="Robellet X."/>
            <person name="Robson G."/>
            <person name="Seiboth B."/>
            <person name="van Solingen P."/>
            <person name="Specht T."/>
            <person name="Sun J."/>
            <person name="Taheri-Talesh N."/>
            <person name="Takeshita N."/>
            <person name="Ussery D."/>
            <person name="vanKuyk P.A."/>
            <person name="Visser H."/>
            <person name="van de Vondervoort P.J."/>
            <person name="de Vries R.P."/>
            <person name="Walton J."/>
            <person name="Xiang X."/>
            <person name="Xiong Y."/>
            <person name="Zeng A.P."/>
            <person name="Brandt B.W."/>
            <person name="Cornell M.J."/>
            <person name="van den Hondel C.A."/>
            <person name="Visser J."/>
            <person name="Oliver S.G."/>
            <person name="Turner G."/>
        </authorList>
    </citation>
    <scope>GENOME REANNOTATION</scope>
    <source>
        <strain evidence="7">FGSC A4 / ATCC 38163 / CBS 112.46 / NRRL 194 / M139</strain>
    </source>
</reference>
<protein>
    <submittedName>
        <fullName evidence="6">DUF636 domain protein (AFU_orthologue AFUA_3G01340)</fullName>
    </submittedName>
</protein>
<dbReference type="GeneID" id="2868738"/>
<dbReference type="GO" id="GO:0016846">
    <property type="term" value="F:carbon-sulfur lyase activity"/>
    <property type="evidence" value="ECO:0007669"/>
    <property type="project" value="InterPro"/>
</dbReference>
<keyword evidence="2" id="KW-0479">Metal-binding</keyword>
<dbReference type="InterPro" id="IPR006913">
    <property type="entry name" value="CENP-V/GFA"/>
</dbReference>
<dbReference type="GO" id="GO:0046872">
    <property type="term" value="F:metal ion binding"/>
    <property type="evidence" value="ECO:0007669"/>
    <property type="project" value="UniProtKB-KW"/>
</dbReference>
<dbReference type="Pfam" id="PF04828">
    <property type="entry name" value="GFA"/>
    <property type="match status" value="1"/>
</dbReference>
<name>Q5AT83_EMENI</name>
<reference evidence="7" key="1">
    <citation type="journal article" date="2005" name="Nature">
        <title>Sequencing of Aspergillus nidulans and comparative analysis with A. fumigatus and A. oryzae.</title>
        <authorList>
            <person name="Galagan J.E."/>
            <person name="Calvo S.E."/>
            <person name="Cuomo C."/>
            <person name="Ma L.J."/>
            <person name="Wortman J.R."/>
            <person name="Batzoglou S."/>
            <person name="Lee S.I."/>
            <person name="Basturkmen M."/>
            <person name="Spevak C.C."/>
            <person name="Clutterbuck J."/>
            <person name="Kapitonov V."/>
            <person name="Jurka J."/>
            <person name="Scazzocchio C."/>
            <person name="Farman M."/>
            <person name="Butler J."/>
            <person name="Purcell S."/>
            <person name="Harris S."/>
            <person name="Braus G.H."/>
            <person name="Draht O."/>
            <person name="Busch S."/>
            <person name="D'Enfert C."/>
            <person name="Bouchier C."/>
            <person name="Goldman G.H."/>
            <person name="Bell-Pedersen D."/>
            <person name="Griffiths-Jones S."/>
            <person name="Doonan J.H."/>
            <person name="Yu J."/>
            <person name="Vienken K."/>
            <person name="Pain A."/>
            <person name="Freitag M."/>
            <person name="Selker E.U."/>
            <person name="Archer D.B."/>
            <person name="Penalva M.A."/>
            <person name="Oakley B.R."/>
            <person name="Momany M."/>
            <person name="Tanaka T."/>
            <person name="Kumagai T."/>
            <person name="Asai K."/>
            <person name="Machida M."/>
            <person name="Nierman W.C."/>
            <person name="Denning D.W."/>
            <person name="Caddick M."/>
            <person name="Hynes M."/>
            <person name="Paoletti M."/>
            <person name="Fischer R."/>
            <person name="Miller B."/>
            <person name="Dyer P."/>
            <person name="Sachs M.S."/>
            <person name="Osmani S.A."/>
            <person name="Birren B.W."/>
        </authorList>
    </citation>
    <scope>NUCLEOTIDE SEQUENCE [LARGE SCALE GENOMIC DNA]</scope>
    <source>
        <strain evidence="7">FGSC A4 / ATCC 38163 / CBS 112.46 / NRRL 194 / M139</strain>
    </source>
</reference>
<dbReference type="HOGENOM" id="CLU_055491_3_6_1"/>
<comment type="similarity">
    <text evidence="1">Belongs to the Gfa family.</text>
</comment>
<dbReference type="OMA" id="MEIYYHR"/>
<sequence>MSAKTLNGACLCGKVTYTIDLASSEPTPKVIACHCTSCKKYTGSAFSTNIIIHPSQLRYTSGEPKVFMDLSTDSGNPLPRTFCGDCGCHFTSSPTGADWAALKWGTLDEDSRKDCGELGGEIYCKRRDSWLENLAEGKGEGVFKKEAGMG</sequence>
<dbReference type="VEuPathDB" id="FungiDB:AN8497"/>
<dbReference type="OrthoDB" id="9985472at2759"/>
<keyword evidence="3" id="KW-0862">Zinc</keyword>
<accession>C8VEL2</accession>
<dbReference type="EMBL" id="BN001305">
    <property type="protein sequence ID" value="CBF80673.1"/>
    <property type="molecule type" value="Genomic_DNA"/>
</dbReference>
<keyword evidence="7" id="KW-1185">Reference proteome</keyword>
<feature type="domain" description="CENP-V/GFA" evidence="5">
    <location>
        <begin position="6"/>
        <end position="124"/>
    </location>
</feature>
<dbReference type="AlphaFoldDB" id="Q5AT83"/>
<dbReference type="InParanoid" id="Q5AT83"/>
<evidence type="ECO:0000313" key="6">
    <source>
        <dbReference type="EMBL" id="CBF80673.1"/>
    </source>
</evidence>
<gene>
    <name evidence="6" type="ORF">ANIA_08497</name>
</gene>
<evidence type="ECO:0000313" key="7">
    <source>
        <dbReference type="Proteomes" id="UP000000560"/>
    </source>
</evidence>
<evidence type="ECO:0000256" key="4">
    <source>
        <dbReference type="ARBA" id="ARBA00023239"/>
    </source>
</evidence>
<dbReference type="Gene3D" id="3.90.1590.10">
    <property type="entry name" value="glutathione-dependent formaldehyde- activating enzyme (gfa)"/>
    <property type="match status" value="1"/>
</dbReference>
<evidence type="ECO:0000259" key="5">
    <source>
        <dbReference type="PROSITE" id="PS51891"/>
    </source>
</evidence>
<dbReference type="eggNOG" id="ENOG502SSE4">
    <property type="taxonomic scope" value="Eukaryota"/>
</dbReference>
<evidence type="ECO:0000256" key="1">
    <source>
        <dbReference type="ARBA" id="ARBA00005495"/>
    </source>
</evidence>
<accession>Q5AT83</accession>
<dbReference type="SUPFAM" id="SSF51316">
    <property type="entry name" value="Mss4-like"/>
    <property type="match status" value="1"/>
</dbReference>
<evidence type="ECO:0000256" key="2">
    <source>
        <dbReference type="ARBA" id="ARBA00022723"/>
    </source>
</evidence>
<proteinExistence type="inferred from homology"/>
<dbReference type="PANTHER" id="PTHR33337:SF36">
    <property type="entry name" value="DUF636 DOMAIN PROTEIN (AFU_ORTHOLOGUE AFUA_3G01340)"/>
    <property type="match status" value="1"/>
</dbReference>